<dbReference type="CDD" id="cd17316">
    <property type="entry name" value="MFS_SV2_like"/>
    <property type="match status" value="1"/>
</dbReference>
<evidence type="ECO:0000313" key="10">
    <source>
        <dbReference type="Proteomes" id="UP000092730"/>
    </source>
</evidence>
<evidence type="ECO:0000256" key="1">
    <source>
        <dbReference type="ARBA" id="ARBA00004141"/>
    </source>
</evidence>
<dbReference type="GO" id="GO:0015355">
    <property type="term" value="F:secondary active monocarboxylate transmembrane transporter activity"/>
    <property type="evidence" value="ECO:0007669"/>
    <property type="project" value="TreeGrafter"/>
</dbReference>
<dbReference type="EMBL" id="CP144541">
    <property type="protein sequence ID" value="WVW79671.1"/>
    <property type="molecule type" value="Genomic_DNA"/>
</dbReference>
<accession>A0A1B9GCT5</accession>
<feature type="transmembrane region" description="Helical" evidence="6">
    <location>
        <begin position="39"/>
        <end position="59"/>
    </location>
</feature>
<feature type="transmembrane region" description="Helical" evidence="6">
    <location>
        <begin position="256"/>
        <end position="273"/>
    </location>
</feature>
<evidence type="ECO:0000256" key="4">
    <source>
        <dbReference type="ARBA" id="ARBA00023136"/>
    </source>
</evidence>
<feature type="transmembrane region" description="Helical" evidence="6">
    <location>
        <begin position="293"/>
        <end position="313"/>
    </location>
</feature>
<dbReference type="PROSITE" id="PS50850">
    <property type="entry name" value="MFS"/>
    <property type="match status" value="1"/>
</dbReference>
<dbReference type="InterPro" id="IPR020846">
    <property type="entry name" value="MFS_dom"/>
</dbReference>
<evidence type="ECO:0000313" key="8">
    <source>
        <dbReference type="EMBL" id="OCF28831.1"/>
    </source>
</evidence>
<dbReference type="SUPFAM" id="SSF103473">
    <property type="entry name" value="MFS general substrate transporter"/>
    <property type="match status" value="1"/>
</dbReference>
<dbReference type="InterPro" id="IPR036259">
    <property type="entry name" value="MFS_trans_sf"/>
</dbReference>
<feature type="transmembrane region" description="Helical" evidence="6">
    <location>
        <begin position="325"/>
        <end position="343"/>
    </location>
</feature>
<reference evidence="9" key="2">
    <citation type="submission" date="2013-07" db="EMBL/GenBank/DDBJ databases">
        <authorList>
            <consortium name="The Broad Institute Genome Sequencing Platform"/>
            <person name="Cuomo C."/>
            <person name="Litvintseva A."/>
            <person name="Chen Y."/>
            <person name="Heitman J."/>
            <person name="Sun S."/>
            <person name="Springer D."/>
            <person name="Dromer F."/>
            <person name="Young S.K."/>
            <person name="Zeng Q."/>
            <person name="Gargeya S."/>
            <person name="Fitzgerald M."/>
            <person name="Abouelleil A."/>
            <person name="Alvarado L."/>
            <person name="Berlin A.M."/>
            <person name="Chapman S.B."/>
            <person name="Dewar J."/>
            <person name="Goldberg J."/>
            <person name="Griggs A."/>
            <person name="Gujja S."/>
            <person name="Hansen M."/>
            <person name="Howarth C."/>
            <person name="Imamovic A."/>
            <person name="Larimer J."/>
            <person name="McCowan C."/>
            <person name="Murphy C."/>
            <person name="Pearson M."/>
            <person name="Priest M."/>
            <person name="Roberts A."/>
            <person name="Saif S."/>
            <person name="Shea T."/>
            <person name="Sykes S."/>
            <person name="Wortman J."/>
            <person name="Nusbaum C."/>
            <person name="Birren B."/>
        </authorList>
    </citation>
    <scope>NUCLEOTIDE SEQUENCE</scope>
    <source>
        <strain evidence="9">CBS 10118</strain>
    </source>
</reference>
<gene>
    <name evidence="8" type="ORF">I302_00320</name>
    <name evidence="9" type="ORF">I302_101640</name>
</gene>
<reference evidence="9" key="4">
    <citation type="submission" date="2024-02" db="EMBL/GenBank/DDBJ databases">
        <title>Comparative genomics of Cryptococcus and Kwoniella reveals pathogenesis evolution and contrasting modes of karyotype evolution via chromosome fusion or intercentromeric recombination.</title>
        <authorList>
            <person name="Coelho M.A."/>
            <person name="David-Palma M."/>
            <person name="Shea T."/>
            <person name="Bowers K."/>
            <person name="McGinley-Smith S."/>
            <person name="Mohammad A.W."/>
            <person name="Gnirke A."/>
            <person name="Yurkov A.M."/>
            <person name="Nowrousian M."/>
            <person name="Sun S."/>
            <person name="Cuomo C.A."/>
            <person name="Heitman J."/>
        </authorList>
    </citation>
    <scope>NUCLEOTIDE SEQUENCE</scope>
    <source>
        <strain evidence="9">CBS 10118</strain>
    </source>
</reference>
<dbReference type="GO" id="GO:0005886">
    <property type="term" value="C:plasma membrane"/>
    <property type="evidence" value="ECO:0007669"/>
    <property type="project" value="TreeGrafter"/>
</dbReference>
<evidence type="ECO:0000313" key="9">
    <source>
        <dbReference type="EMBL" id="WVW79671.1"/>
    </source>
</evidence>
<dbReference type="AlphaFoldDB" id="A0A1B9GCT5"/>
<dbReference type="STRING" id="1296100.A0A1B9GCT5"/>
<dbReference type="OrthoDB" id="5296287at2759"/>
<keyword evidence="2 6" id="KW-0812">Transmembrane</keyword>
<dbReference type="GeneID" id="30204719"/>
<keyword evidence="10" id="KW-1185">Reference proteome</keyword>
<evidence type="ECO:0000256" key="6">
    <source>
        <dbReference type="SAM" id="Phobius"/>
    </source>
</evidence>
<feature type="domain" description="Major facilitator superfamily (MFS) profile" evidence="7">
    <location>
        <begin position="41"/>
        <end position="448"/>
    </location>
</feature>
<dbReference type="GO" id="GO:0035879">
    <property type="term" value="P:plasma membrane lactate transport"/>
    <property type="evidence" value="ECO:0007669"/>
    <property type="project" value="TreeGrafter"/>
</dbReference>
<dbReference type="PANTHER" id="PTHR23508">
    <property type="entry name" value="CARBOXYLIC ACID TRANSPORTER PROTEIN HOMOLOG"/>
    <property type="match status" value="1"/>
</dbReference>
<comment type="subcellular location">
    <subcellularLocation>
        <location evidence="1">Membrane</location>
        <topology evidence="1">Multi-pass membrane protein</topology>
    </subcellularLocation>
</comment>
<reference evidence="8" key="1">
    <citation type="submission" date="2013-07" db="EMBL/GenBank/DDBJ databases">
        <title>The Genome Sequence of Cryptococcus bestiolae CBS10118.</title>
        <authorList>
            <consortium name="The Broad Institute Genome Sequencing Platform"/>
            <person name="Cuomo C."/>
            <person name="Litvintseva A."/>
            <person name="Chen Y."/>
            <person name="Heitman J."/>
            <person name="Sun S."/>
            <person name="Springer D."/>
            <person name="Dromer F."/>
            <person name="Young S.K."/>
            <person name="Zeng Q."/>
            <person name="Gargeya S."/>
            <person name="Fitzgerald M."/>
            <person name="Abouelleil A."/>
            <person name="Alvarado L."/>
            <person name="Berlin A.M."/>
            <person name="Chapman S.B."/>
            <person name="Dewar J."/>
            <person name="Goldberg J."/>
            <person name="Griggs A."/>
            <person name="Gujja S."/>
            <person name="Hansen M."/>
            <person name="Howarth C."/>
            <person name="Imamovic A."/>
            <person name="Larimer J."/>
            <person name="McCowan C."/>
            <person name="Murphy C."/>
            <person name="Pearson M."/>
            <person name="Priest M."/>
            <person name="Roberts A."/>
            <person name="Saif S."/>
            <person name="Shea T."/>
            <person name="Sykes S."/>
            <person name="Wortman J."/>
            <person name="Nusbaum C."/>
            <person name="Birren B."/>
        </authorList>
    </citation>
    <scope>NUCLEOTIDE SEQUENCE [LARGE SCALE GENOMIC DNA]</scope>
    <source>
        <strain evidence="8">CBS 10118</strain>
    </source>
</reference>
<feature type="transmembrane region" description="Helical" evidence="6">
    <location>
        <begin position="131"/>
        <end position="152"/>
    </location>
</feature>
<feature type="transmembrane region" description="Helical" evidence="6">
    <location>
        <begin position="106"/>
        <end position="125"/>
    </location>
</feature>
<dbReference type="FunFam" id="1.20.1250.20:FF:000340">
    <property type="entry name" value="MFS transporter, SHS family, lactate transporter"/>
    <property type="match status" value="1"/>
</dbReference>
<dbReference type="KEGG" id="kbi:30204719"/>
<proteinExistence type="predicted"/>
<reference evidence="8" key="3">
    <citation type="submission" date="2014-01" db="EMBL/GenBank/DDBJ databases">
        <title>Evolution of pathogenesis and genome organization in the Tremellales.</title>
        <authorList>
            <person name="Cuomo C."/>
            <person name="Litvintseva A."/>
            <person name="Heitman J."/>
            <person name="Chen Y."/>
            <person name="Sun S."/>
            <person name="Springer D."/>
            <person name="Dromer F."/>
            <person name="Young S."/>
            <person name="Zeng Q."/>
            <person name="Chapman S."/>
            <person name="Gujja S."/>
            <person name="Saif S."/>
            <person name="Birren B."/>
        </authorList>
    </citation>
    <scope>NUCLEOTIDE SEQUENCE</scope>
    <source>
        <strain evidence="8">CBS 10118</strain>
    </source>
</reference>
<feature type="transmembrane region" description="Helical" evidence="6">
    <location>
        <begin position="79"/>
        <end position="99"/>
    </location>
</feature>
<protein>
    <recommendedName>
        <fullName evidence="7">Major facilitator superfamily (MFS) profile domain-containing protein</fullName>
    </recommendedName>
</protein>
<evidence type="ECO:0000256" key="2">
    <source>
        <dbReference type="ARBA" id="ARBA00022692"/>
    </source>
</evidence>
<feature type="compositionally biased region" description="Basic and acidic residues" evidence="5">
    <location>
        <begin position="463"/>
        <end position="490"/>
    </location>
</feature>
<evidence type="ECO:0000256" key="3">
    <source>
        <dbReference type="ARBA" id="ARBA00022989"/>
    </source>
</evidence>
<dbReference type="InterPro" id="IPR011701">
    <property type="entry name" value="MFS"/>
</dbReference>
<evidence type="ECO:0000256" key="5">
    <source>
        <dbReference type="SAM" id="MobiDB-lite"/>
    </source>
</evidence>
<feature type="transmembrane region" description="Helical" evidence="6">
    <location>
        <begin position="198"/>
        <end position="216"/>
    </location>
</feature>
<dbReference type="Proteomes" id="UP000092730">
    <property type="component" value="Chromosome 1"/>
</dbReference>
<feature type="transmembrane region" description="Helical" evidence="6">
    <location>
        <begin position="423"/>
        <end position="443"/>
    </location>
</feature>
<dbReference type="Pfam" id="PF07690">
    <property type="entry name" value="MFS_1"/>
    <property type="match status" value="1"/>
</dbReference>
<sequence>MAYTFQTFVQNLPWLPPKHERRKATNPFKLMTMLTPLQWCFFLAGWFAWIIDAIDFFAVSLASTRLATYFHKTAADVSLAITLTLLLRGVGALIFGLLSDRYGRKWPLIANLLLLAIVSLGTGFIKTFKQFLGVRALFGCLMGGPWGMAVSLALENMPVECRGLFSGLIQLGYPTGYLVIACINLNKHVAAVTGWRNLFYAGAAFSTFAAVFRLVLPESTWFAEQKRLQKASGVETTESRKNTLFLREVGRMARRHWVRCVYGILFMSAFNFYSHGSQDLYPTYLQKSKGLSAHQSTVITIISNVGSICGCFLGGWISQFLGRRLTMIAFALFMGCMIPLWLIPDTFSGLAAGGFFVQFGVQGAYGIVPVYLSEISPPAFRAMWPGVAYQVGNMVASASAQIEATAGERLKDPKTGLPEYGRVSAILIGAAAGVLILLCLFGLEQHSSHYEEEAPAFAVGPEKYFDDTHDGDHKHETVHMEEATPRAHRV</sequence>
<organism evidence="8">
    <name type="scientific">Kwoniella bestiolae CBS 10118</name>
    <dbReference type="NCBI Taxonomy" id="1296100"/>
    <lineage>
        <taxon>Eukaryota</taxon>
        <taxon>Fungi</taxon>
        <taxon>Dikarya</taxon>
        <taxon>Basidiomycota</taxon>
        <taxon>Agaricomycotina</taxon>
        <taxon>Tremellomycetes</taxon>
        <taxon>Tremellales</taxon>
        <taxon>Cryptococcaceae</taxon>
        <taxon>Kwoniella</taxon>
    </lineage>
</organism>
<dbReference type="VEuPathDB" id="FungiDB:I302_00320"/>
<dbReference type="EMBL" id="KI894018">
    <property type="protein sequence ID" value="OCF28831.1"/>
    <property type="molecule type" value="Genomic_DNA"/>
</dbReference>
<dbReference type="RefSeq" id="XP_019049901.1">
    <property type="nucleotide sequence ID" value="XM_019187023.1"/>
</dbReference>
<feature type="transmembrane region" description="Helical" evidence="6">
    <location>
        <begin position="164"/>
        <end position="186"/>
    </location>
</feature>
<evidence type="ECO:0000259" key="7">
    <source>
        <dbReference type="PROSITE" id="PS50850"/>
    </source>
</evidence>
<keyword evidence="3 6" id="KW-1133">Transmembrane helix</keyword>
<keyword evidence="4 6" id="KW-0472">Membrane</keyword>
<dbReference type="PANTHER" id="PTHR23508:SF10">
    <property type="entry name" value="CARBOXYLIC ACID TRANSPORTER PROTEIN HOMOLOG"/>
    <property type="match status" value="1"/>
</dbReference>
<dbReference type="Gene3D" id="1.20.1250.20">
    <property type="entry name" value="MFS general substrate transporter like domains"/>
    <property type="match status" value="2"/>
</dbReference>
<name>A0A1B9GCT5_9TREE</name>
<feature type="region of interest" description="Disordered" evidence="5">
    <location>
        <begin position="462"/>
        <end position="490"/>
    </location>
</feature>